<keyword evidence="1 3" id="KW-0597">Phosphoprotein</keyword>
<reference evidence="6 7" key="1">
    <citation type="journal article" date="2024" name="Chem. Sci.">
        <title>Discovery of a lagriamide polyketide by integrated genome mining, isotopic labeling, and untargeted metabolomics.</title>
        <authorList>
            <person name="Fergusson C.H."/>
            <person name="Saulog J."/>
            <person name="Paulo B.S."/>
            <person name="Wilson D.M."/>
            <person name="Liu D.Y."/>
            <person name="Morehouse N.J."/>
            <person name="Waterworth S."/>
            <person name="Barkei J."/>
            <person name="Gray C.A."/>
            <person name="Kwan J.C."/>
            <person name="Eustaquio A.S."/>
            <person name="Linington R.G."/>
        </authorList>
    </citation>
    <scope>NUCLEOTIDE SEQUENCE [LARGE SCALE GENOMIC DNA]</scope>
    <source>
        <strain evidence="6 7">RL17-338-BIF-B</strain>
    </source>
</reference>
<dbReference type="SMART" id="SM00421">
    <property type="entry name" value="HTH_LUXR"/>
    <property type="match status" value="1"/>
</dbReference>
<protein>
    <submittedName>
        <fullName evidence="6">Response regulator transcription factor</fullName>
    </submittedName>
</protein>
<dbReference type="PROSITE" id="PS00622">
    <property type="entry name" value="HTH_LUXR_1"/>
    <property type="match status" value="1"/>
</dbReference>
<dbReference type="SUPFAM" id="SSF52172">
    <property type="entry name" value="CheY-like"/>
    <property type="match status" value="1"/>
</dbReference>
<dbReference type="PANTHER" id="PTHR43214:SF17">
    <property type="entry name" value="TRANSCRIPTIONAL REGULATORY PROTEIN RCSB"/>
    <property type="match status" value="1"/>
</dbReference>
<feature type="domain" description="Response regulatory" evidence="5">
    <location>
        <begin position="13"/>
        <end position="132"/>
    </location>
</feature>
<feature type="domain" description="HTH luxR-type" evidence="4">
    <location>
        <begin position="159"/>
        <end position="224"/>
    </location>
</feature>
<evidence type="ECO:0000256" key="2">
    <source>
        <dbReference type="ARBA" id="ARBA00023125"/>
    </source>
</evidence>
<gene>
    <name evidence="6" type="ORF">N0A02_33830</name>
</gene>
<sequence>MDIEIQKMCSPIRVVVADDHPVIIMGIRKILEIEADMDVVATACSLDDLDEILISHQIDVLICDYTFESDVGRDGTRLIGRIRRNYPDIRILVLSVHDELIVVRRLIAAGVGGFLSKASSALSALAGAVRKIHQGEAYIDPVIATALSIEYLRLLTKRGNPRATELSKREYEVVRLLSLGMTVGVIACHTGRSVKTISAQKVSAMRKLAARNEAELVVRFRELEM</sequence>
<keyword evidence="2" id="KW-0238">DNA-binding</keyword>
<dbReference type="Pfam" id="PF00196">
    <property type="entry name" value="GerE"/>
    <property type="match status" value="1"/>
</dbReference>
<dbReference type="Gene3D" id="3.40.50.2300">
    <property type="match status" value="1"/>
</dbReference>
<dbReference type="Pfam" id="PF00072">
    <property type="entry name" value="Response_reg"/>
    <property type="match status" value="1"/>
</dbReference>
<dbReference type="InterPro" id="IPR058245">
    <property type="entry name" value="NreC/VraR/RcsB-like_REC"/>
</dbReference>
<dbReference type="PROSITE" id="PS50043">
    <property type="entry name" value="HTH_LUXR_2"/>
    <property type="match status" value="1"/>
</dbReference>
<dbReference type="InterPro" id="IPR001789">
    <property type="entry name" value="Sig_transdc_resp-reg_receiver"/>
</dbReference>
<dbReference type="InterPro" id="IPR039420">
    <property type="entry name" value="WalR-like"/>
</dbReference>
<dbReference type="SUPFAM" id="SSF46894">
    <property type="entry name" value="C-terminal effector domain of the bipartite response regulators"/>
    <property type="match status" value="1"/>
</dbReference>
<evidence type="ECO:0000313" key="6">
    <source>
        <dbReference type="EMBL" id="MEQ5844436.1"/>
    </source>
</evidence>
<accession>A0ABV1M0V8</accession>
<dbReference type="InterPro" id="IPR016032">
    <property type="entry name" value="Sig_transdc_resp-reg_C-effctor"/>
</dbReference>
<keyword evidence="6" id="KW-0614">Plasmid</keyword>
<dbReference type="SMART" id="SM00448">
    <property type="entry name" value="REC"/>
    <property type="match status" value="1"/>
</dbReference>
<dbReference type="CDD" id="cd06170">
    <property type="entry name" value="LuxR_C_like"/>
    <property type="match status" value="1"/>
</dbReference>
<evidence type="ECO:0000256" key="3">
    <source>
        <dbReference type="PROSITE-ProRule" id="PRU00169"/>
    </source>
</evidence>
<dbReference type="PROSITE" id="PS50110">
    <property type="entry name" value="RESPONSE_REGULATORY"/>
    <property type="match status" value="1"/>
</dbReference>
<organism evidence="6 7">
    <name type="scientific">Paraburkholderia acidicola</name>
    <dbReference type="NCBI Taxonomy" id="1912599"/>
    <lineage>
        <taxon>Bacteria</taxon>
        <taxon>Pseudomonadati</taxon>
        <taxon>Pseudomonadota</taxon>
        <taxon>Betaproteobacteria</taxon>
        <taxon>Burkholderiales</taxon>
        <taxon>Burkholderiaceae</taxon>
        <taxon>Paraburkholderia</taxon>
    </lineage>
</organism>
<dbReference type="Proteomes" id="UP001469089">
    <property type="component" value="Unassembled WGS sequence"/>
</dbReference>
<geneLocation type="plasmid" evidence="6">
    <name>pl1</name>
</geneLocation>
<dbReference type="EMBL" id="JAOALG010000003">
    <property type="protein sequence ID" value="MEQ5844436.1"/>
    <property type="molecule type" value="Genomic_DNA"/>
</dbReference>
<proteinExistence type="predicted"/>
<dbReference type="PANTHER" id="PTHR43214">
    <property type="entry name" value="TWO-COMPONENT RESPONSE REGULATOR"/>
    <property type="match status" value="1"/>
</dbReference>
<evidence type="ECO:0000259" key="5">
    <source>
        <dbReference type="PROSITE" id="PS50110"/>
    </source>
</evidence>
<evidence type="ECO:0000256" key="1">
    <source>
        <dbReference type="ARBA" id="ARBA00022553"/>
    </source>
</evidence>
<comment type="caution">
    <text evidence="6">The sequence shown here is derived from an EMBL/GenBank/DDBJ whole genome shotgun (WGS) entry which is preliminary data.</text>
</comment>
<name>A0ABV1M0V8_9BURK</name>
<dbReference type="InterPro" id="IPR011006">
    <property type="entry name" value="CheY-like_superfamily"/>
</dbReference>
<feature type="modified residue" description="4-aspartylphosphate" evidence="3">
    <location>
        <position position="64"/>
    </location>
</feature>
<dbReference type="CDD" id="cd17535">
    <property type="entry name" value="REC_NarL-like"/>
    <property type="match status" value="1"/>
</dbReference>
<keyword evidence="7" id="KW-1185">Reference proteome</keyword>
<dbReference type="RefSeq" id="WP_349546031.1">
    <property type="nucleotide sequence ID" value="NZ_JAOALG010000003.1"/>
</dbReference>
<evidence type="ECO:0000259" key="4">
    <source>
        <dbReference type="PROSITE" id="PS50043"/>
    </source>
</evidence>
<dbReference type="InterPro" id="IPR000792">
    <property type="entry name" value="Tscrpt_reg_LuxR_C"/>
</dbReference>
<evidence type="ECO:0000313" key="7">
    <source>
        <dbReference type="Proteomes" id="UP001469089"/>
    </source>
</evidence>